<dbReference type="Proteomes" id="UP000215545">
    <property type="component" value="Unassembled WGS sequence"/>
</dbReference>
<feature type="transmembrane region" description="Helical" evidence="1">
    <location>
        <begin position="97"/>
        <end position="118"/>
    </location>
</feature>
<reference evidence="3 4" key="1">
    <citation type="submission" date="2017-01" db="EMBL/GenBank/DDBJ databases">
        <authorList>
            <person name="Mah S.A."/>
            <person name="Swanson W.J."/>
            <person name="Moy G.W."/>
            <person name="Vacquier V.D."/>
        </authorList>
    </citation>
    <scope>NUCLEOTIDE SEQUENCE [LARGE SCALE GENOMIC DNA]</scope>
    <source>
        <strain evidence="3 4">NIO-1016</strain>
    </source>
</reference>
<dbReference type="RefSeq" id="WP_045851942.1">
    <property type="nucleotide sequence ID" value="NZ_FTLX01000005.1"/>
</dbReference>
<name>A0A1N6Y7P4_9BACI</name>
<gene>
    <name evidence="2" type="ORF">B1B05_11955</name>
    <name evidence="3" type="ORF">SAMN05443094_105179</name>
</gene>
<evidence type="ECO:0000313" key="3">
    <source>
        <dbReference type="EMBL" id="SIR10501.1"/>
    </source>
</evidence>
<dbReference type="OrthoDB" id="2455559at2"/>
<sequence length="123" mass="14489">MLFLFIVLAIAGGIFLERGVRAYFAIPKLKGIFYKHVNETHRWTEGIAMVLSFVIGFILLDQFPRFLSISFLIPMYIAIYSTRTYFEWKYAKEQRQYILSFFILVYVLVVILLLIGPLHPIFK</sequence>
<evidence type="ECO:0000313" key="5">
    <source>
        <dbReference type="Proteomes" id="UP000215545"/>
    </source>
</evidence>
<dbReference type="EMBL" id="MWSK01000005">
    <property type="protein sequence ID" value="OXS77543.1"/>
    <property type="molecule type" value="Genomic_DNA"/>
</dbReference>
<dbReference type="EMBL" id="FTLX01000005">
    <property type="protein sequence ID" value="SIR10501.1"/>
    <property type="molecule type" value="Genomic_DNA"/>
</dbReference>
<proteinExistence type="predicted"/>
<evidence type="ECO:0000313" key="2">
    <source>
        <dbReference type="EMBL" id="OXS77543.1"/>
    </source>
</evidence>
<feature type="transmembrane region" description="Helical" evidence="1">
    <location>
        <begin position="46"/>
        <end position="77"/>
    </location>
</feature>
<accession>A0A1N6Y7P4</accession>
<keyword evidence="1" id="KW-0812">Transmembrane</keyword>
<dbReference type="Pfam" id="PF13789">
    <property type="entry name" value="DUF4181"/>
    <property type="match status" value="1"/>
</dbReference>
<dbReference type="InterPro" id="IPR025441">
    <property type="entry name" value="DUF4181"/>
</dbReference>
<dbReference type="Proteomes" id="UP000186385">
    <property type="component" value="Unassembled WGS sequence"/>
</dbReference>
<dbReference type="AlphaFoldDB" id="A0A1N6Y7P4"/>
<keyword evidence="1" id="KW-1133">Transmembrane helix</keyword>
<keyword evidence="1" id="KW-0472">Membrane</keyword>
<evidence type="ECO:0000313" key="4">
    <source>
        <dbReference type="Proteomes" id="UP000186385"/>
    </source>
</evidence>
<keyword evidence="5" id="KW-1185">Reference proteome</keyword>
<reference evidence="5" key="2">
    <citation type="submission" date="2017-03" db="EMBL/GenBank/DDBJ databases">
        <title>Bacillus sp. V-88(T) DSM27956, whole genome shotgun sequencing project.</title>
        <authorList>
            <person name="Dastager S.G."/>
            <person name="Neurgaonkar P.S."/>
            <person name="Dharne M.S."/>
        </authorList>
    </citation>
    <scope>NUCLEOTIDE SEQUENCE [LARGE SCALE GENOMIC DNA]</scope>
    <source>
        <strain evidence="5">DSM 25145</strain>
    </source>
</reference>
<protein>
    <recommendedName>
        <fullName evidence="6">DUF4181 domain-containing protein</fullName>
    </recommendedName>
</protein>
<organism evidence="3 4">
    <name type="scientific">Domibacillus enclensis</name>
    <dbReference type="NCBI Taxonomy" id="1017273"/>
    <lineage>
        <taxon>Bacteria</taxon>
        <taxon>Bacillati</taxon>
        <taxon>Bacillota</taxon>
        <taxon>Bacilli</taxon>
        <taxon>Bacillales</taxon>
        <taxon>Bacillaceae</taxon>
        <taxon>Domibacillus</taxon>
    </lineage>
</organism>
<evidence type="ECO:0008006" key="6">
    <source>
        <dbReference type="Google" id="ProtNLM"/>
    </source>
</evidence>
<evidence type="ECO:0000256" key="1">
    <source>
        <dbReference type="SAM" id="Phobius"/>
    </source>
</evidence>
<reference evidence="2" key="3">
    <citation type="submission" date="2017-03" db="EMBL/GenBank/DDBJ databases">
        <authorList>
            <person name="Dastager S.G."/>
            <person name="Neurgaonkar P.S."/>
            <person name="Dharne M.S."/>
        </authorList>
    </citation>
    <scope>NUCLEOTIDE SEQUENCE</scope>
    <source>
        <strain evidence="2">DSM 25145</strain>
    </source>
</reference>